<evidence type="ECO:0000313" key="2">
    <source>
        <dbReference type="EMBL" id="MDQ0536564.1"/>
    </source>
</evidence>
<comment type="caution">
    <text evidence="2">The sequence shown here is derived from an EMBL/GenBank/DDBJ whole genome shotgun (WGS) entry which is preliminary data.</text>
</comment>
<proteinExistence type="predicted"/>
<keyword evidence="3" id="KW-1185">Reference proteome</keyword>
<evidence type="ECO:0000313" key="3">
    <source>
        <dbReference type="Proteomes" id="UP001244552"/>
    </source>
</evidence>
<dbReference type="Gene3D" id="1.10.260.40">
    <property type="entry name" value="lambda repressor-like DNA-binding domains"/>
    <property type="match status" value="1"/>
</dbReference>
<gene>
    <name evidence="2" type="ORF">QO018_005461</name>
</gene>
<accession>A0ABU0MTM0</accession>
<dbReference type="RefSeq" id="WP_209989306.1">
    <property type="nucleotide sequence ID" value="NZ_JAGINO010000028.1"/>
</dbReference>
<dbReference type="Pfam" id="PF13560">
    <property type="entry name" value="HTH_31"/>
    <property type="match status" value="1"/>
</dbReference>
<feature type="domain" description="HTH cro/C1-type" evidence="1">
    <location>
        <begin position="11"/>
        <end position="65"/>
    </location>
</feature>
<name>A0ABU0MTM0_9PROT</name>
<dbReference type="EMBL" id="JAUSVU010000028">
    <property type="protein sequence ID" value="MDQ0536564.1"/>
    <property type="molecule type" value="Genomic_DNA"/>
</dbReference>
<dbReference type="SMART" id="SM00530">
    <property type="entry name" value="HTH_XRE"/>
    <property type="match status" value="1"/>
</dbReference>
<dbReference type="SUPFAM" id="SSF47413">
    <property type="entry name" value="lambda repressor-like DNA-binding domains"/>
    <property type="match status" value="1"/>
</dbReference>
<reference evidence="2 3" key="1">
    <citation type="submission" date="2023-07" db="EMBL/GenBank/DDBJ databases">
        <title>Genomic Encyclopedia of Type Strains, Phase IV (KMG-IV): sequencing the most valuable type-strain genomes for metagenomic binning, comparative biology and taxonomic classification.</title>
        <authorList>
            <person name="Goeker M."/>
        </authorList>
    </citation>
    <scope>NUCLEOTIDE SEQUENCE [LARGE SCALE GENOMIC DNA]</scope>
    <source>
        <strain evidence="2 3">DSM 19922</strain>
    </source>
</reference>
<sequence>MAMVSVIRGEVRRLREERGMKQADLAEMARVDPKTLRTMEMATRPVREDLVRSVARELGVTPGCLIESRANAVSPIYDEAALILRAQPTDDLFDEIRQAASVRWHLSISPTAEQILKLRIFEGRIEAIRSLDIVHADGKLSSQLDILAAREELKTWVDALCDEGINLLSGSYLFWEYDESFYNHRTVNYSSIRIVQLALSNEKQTTLVMKPDVGTEPPAWVPDDGTRYLRNGAELPIRGRTRVFADEDEELPF</sequence>
<dbReference type="InterPro" id="IPR001387">
    <property type="entry name" value="Cro/C1-type_HTH"/>
</dbReference>
<evidence type="ECO:0000259" key="1">
    <source>
        <dbReference type="PROSITE" id="PS50943"/>
    </source>
</evidence>
<dbReference type="CDD" id="cd00093">
    <property type="entry name" value="HTH_XRE"/>
    <property type="match status" value="1"/>
</dbReference>
<dbReference type="InterPro" id="IPR010982">
    <property type="entry name" value="Lambda_DNA-bd_dom_sf"/>
</dbReference>
<dbReference type="Proteomes" id="UP001244552">
    <property type="component" value="Unassembled WGS sequence"/>
</dbReference>
<organism evidence="2 3">
    <name type="scientific">Azospirillum picis</name>
    <dbReference type="NCBI Taxonomy" id="488438"/>
    <lineage>
        <taxon>Bacteria</taxon>
        <taxon>Pseudomonadati</taxon>
        <taxon>Pseudomonadota</taxon>
        <taxon>Alphaproteobacteria</taxon>
        <taxon>Rhodospirillales</taxon>
        <taxon>Azospirillaceae</taxon>
        <taxon>Azospirillum</taxon>
    </lineage>
</organism>
<dbReference type="PROSITE" id="PS50943">
    <property type="entry name" value="HTH_CROC1"/>
    <property type="match status" value="1"/>
</dbReference>
<protein>
    <submittedName>
        <fullName evidence="2">Transcriptional regulator with XRE-family HTH domain</fullName>
    </submittedName>
</protein>